<sequence length="181" mass="21274">MKEKYLLFIVGMILVTILFFWVANTNLKKNITEIERYDKRIKTSLEKLNSAMLMDAQLSQFKEILDNTLTTNERFSIDELNDFRREIERLRDNNKLKLIRISDTNKYNEPGLLEHTYSLELEGTFQQMGKFISDLEAQNYIIKIQYLDVSPTQVSGKTDPNAPNTYKITMELSIYKVKKEA</sequence>
<evidence type="ECO:0000313" key="1">
    <source>
        <dbReference type="EMBL" id="TDF72993.1"/>
    </source>
</evidence>
<organism evidence="1 2">
    <name type="scientific">Candidatus Syntrophosphaera thermopropionivorans</name>
    <dbReference type="NCBI Taxonomy" id="2593015"/>
    <lineage>
        <taxon>Bacteria</taxon>
        <taxon>Pseudomonadati</taxon>
        <taxon>Candidatus Cloacimonadota</taxon>
        <taxon>Candidatus Cloacimonadia</taxon>
        <taxon>Candidatus Cloacimonadales</taxon>
        <taxon>Candidatus Cloacimonadaceae</taxon>
        <taxon>Candidatus Syntrophosphaera</taxon>
    </lineage>
</organism>
<reference evidence="1" key="1">
    <citation type="submission" date="2019-03" db="EMBL/GenBank/DDBJ databases">
        <title>Candidatus Syntrophosphaera thermopropionivorans: a novel player in syntrophic propionate oxidation during anaerobic digestion.</title>
        <authorList>
            <person name="Dyksma S."/>
        </authorList>
    </citation>
    <scope>NUCLEOTIDE SEQUENCE</scope>
    <source>
        <strain evidence="1">W5</strain>
    </source>
</reference>
<name>A0AC61QJ47_9BACT</name>
<keyword evidence="2" id="KW-1185">Reference proteome</keyword>
<gene>
    <name evidence="1" type="ORF">E0946_04225</name>
</gene>
<proteinExistence type="predicted"/>
<protein>
    <submittedName>
        <fullName evidence="1">Uncharacterized protein</fullName>
    </submittedName>
</protein>
<accession>A0AC61QJ47</accession>
<dbReference type="Proteomes" id="UP000294588">
    <property type="component" value="Unassembled WGS sequence"/>
</dbReference>
<comment type="caution">
    <text evidence="1">The sequence shown here is derived from an EMBL/GenBank/DDBJ whole genome shotgun (WGS) entry which is preliminary data.</text>
</comment>
<dbReference type="EMBL" id="SMOG01000010">
    <property type="protein sequence ID" value="TDF72993.1"/>
    <property type="molecule type" value="Genomic_DNA"/>
</dbReference>
<evidence type="ECO:0000313" key="2">
    <source>
        <dbReference type="Proteomes" id="UP000294588"/>
    </source>
</evidence>